<sequence length="336" mass="38289">MKLGFLTACLPSLSLDEIAAWAAEHDYQALEVATWPATGSRDSAAAHLDVARFGEADADRVRALFDRHGLELSAFAYYENNLHPDEHRRTEIAAHLRHNIDAASLLGVPYVGTFVGRDPGRTVKENIALAEKELPQLVDYANERGVKIIIENCLMAGWHPDGYPGNLAYSPELWEWMFSLGLYLNYNPSHLIWQGIDPVEALRPYVDHIPHARAKDTQIDPVRRNRHGIFGKSIERDDPWDGSWWPHRIPRLSDIDWRSIAGSLEWDDPWDNGWWRHRIPGLGDIDWRCIVDTLYEGGFTGVFSVEHEDPVWSGDEQKAKDGLRIAHRTLRPLILT</sequence>
<feature type="domain" description="Xylose isomerase-like TIM barrel" evidence="1">
    <location>
        <begin position="20"/>
        <end position="324"/>
    </location>
</feature>
<dbReference type="InterPro" id="IPR050312">
    <property type="entry name" value="IolE/XylAMocC-like"/>
</dbReference>
<dbReference type="InterPro" id="IPR036237">
    <property type="entry name" value="Xyl_isomerase-like_sf"/>
</dbReference>
<protein>
    <submittedName>
        <fullName evidence="2">Sugar phosphate isomerase</fullName>
    </submittedName>
</protein>
<evidence type="ECO:0000313" key="3">
    <source>
        <dbReference type="Proteomes" id="UP000037982"/>
    </source>
</evidence>
<comment type="caution">
    <text evidence="2">The sequence shown here is derived from an EMBL/GenBank/DDBJ whole genome shotgun (WGS) entry which is preliminary data.</text>
</comment>
<dbReference type="Pfam" id="PF01261">
    <property type="entry name" value="AP_endonuc_2"/>
    <property type="match status" value="1"/>
</dbReference>
<dbReference type="PANTHER" id="PTHR12110">
    <property type="entry name" value="HYDROXYPYRUVATE ISOMERASE"/>
    <property type="match status" value="1"/>
</dbReference>
<gene>
    <name evidence="2" type="ORF">ADL29_12655</name>
</gene>
<dbReference type="InterPro" id="IPR013022">
    <property type="entry name" value="Xyl_isomerase-like_TIM-brl"/>
</dbReference>
<keyword evidence="3" id="KW-1185">Reference proteome</keyword>
<evidence type="ECO:0000259" key="1">
    <source>
        <dbReference type="Pfam" id="PF01261"/>
    </source>
</evidence>
<dbReference type="PANTHER" id="PTHR12110:SF21">
    <property type="entry name" value="XYLOSE ISOMERASE-LIKE TIM BARREL DOMAIN-CONTAINING PROTEIN"/>
    <property type="match status" value="1"/>
</dbReference>
<dbReference type="AlphaFoldDB" id="A0A0N0XWU3"/>
<organism evidence="2 3">
    <name type="scientific">Streptomyces chattanoogensis</name>
    <dbReference type="NCBI Taxonomy" id="66876"/>
    <lineage>
        <taxon>Bacteria</taxon>
        <taxon>Bacillati</taxon>
        <taxon>Actinomycetota</taxon>
        <taxon>Actinomycetes</taxon>
        <taxon>Kitasatosporales</taxon>
        <taxon>Streptomycetaceae</taxon>
        <taxon>Streptomyces</taxon>
    </lineage>
</organism>
<dbReference type="Gene3D" id="3.20.20.150">
    <property type="entry name" value="Divalent-metal-dependent TIM barrel enzymes"/>
    <property type="match status" value="2"/>
</dbReference>
<dbReference type="GO" id="GO:0016853">
    <property type="term" value="F:isomerase activity"/>
    <property type="evidence" value="ECO:0007669"/>
    <property type="project" value="UniProtKB-KW"/>
</dbReference>
<accession>A0A0N0XWU3</accession>
<dbReference type="RefSeq" id="WP_053923756.1">
    <property type="nucleotide sequence ID" value="NZ_LGKG01000101.1"/>
</dbReference>
<evidence type="ECO:0000313" key="2">
    <source>
        <dbReference type="EMBL" id="KPC64354.1"/>
    </source>
</evidence>
<dbReference type="PATRIC" id="fig|66876.3.peg.2785"/>
<proteinExistence type="predicted"/>
<keyword evidence="2" id="KW-0413">Isomerase</keyword>
<dbReference type="Proteomes" id="UP000037982">
    <property type="component" value="Unassembled WGS sequence"/>
</dbReference>
<dbReference type="EMBL" id="LGKG01000101">
    <property type="protein sequence ID" value="KPC64354.1"/>
    <property type="molecule type" value="Genomic_DNA"/>
</dbReference>
<name>A0A0N0XWU3_9ACTN</name>
<reference evidence="3" key="1">
    <citation type="submission" date="2015-07" db="EMBL/GenBank/DDBJ databases">
        <authorList>
            <person name="Ju K.-S."/>
            <person name="Doroghazi J.R."/>
            <person name="Metcalf W.W."/>
        </authorList>
    </citation>
    <scope>NUCLEOTIDE SEQUENCE [LARGE SCALE GENOMIC DNA]</scope>
    <source>
        <strain evidence="3">NRRL ISP-5002</strain>
    </source>
</reference>
<dbReference type="SUPFAM" id="SSF51658">
    <property type="entry name" value="Xylose isomerase-like"/>
    <property type="match status" value="1"/>
</dbReference>